<reference evidence="1" key="1">
    <citation type="submission" date="2023-03" db="EMBL/GenBank/DDBJ databases">
        <title>Massive genome expansion in bonnet fungi (Mycena s.s.) driven by repeated elements and novel gene families across ecological guilds.</title>
        <authorList>
            <consortium name="Lawrence Berkeley National Laboratory"/>
            <person name="Harder C.B."/>
            <person name="Miyauchi S."/>
            <person name="Viragh M."/>
            <person name="Kuo A."/>
            <person name="Thoen E."/>
            <person name="Andreopoulos B."/>
            <person name="Lu D."/>
            <person name="Skrede I."/>
            <person name="Drula E."/>
            <person name="Henrissat B."/>
            <person name="Morin E."/>
            <person name="Kohler A."/>
            <person name="Barry K."/>
            <person name="LaButti K."/>
            <person name="Morin E."/>
            <person name="Salamov A."/>
            <person name="Lipzen A."/>
            <person name="Mereny Z."/>
            <person name="Hegedus B."/>
            <person name="Baldrian P."/>
            <person name="Stursova M."/>
            <person name="Weitz H."/>
            <person name="Taylor A."/>
            <person name="Grigoriev I.V."/>
            <person name="Nagy L.G."/>
            <person name="Martin F."/>
            <person name="Kauserud H."/>
        </authorList>
    </citation>
    <scope>NUCLEOTIDE SEQUENCE</scope>
    <source>
        <strain evidence="1">CBHHK200</strain>
    </source>
</reference>
<organism evidence="1 2">
    <name type="scientific">Mycena alexandri</name>
    <dbReference type="NCBI Taxonomy" id="1745969"/>
    <lineage>
        <taxon>Eukaryota</taxon>
        <taxon>Fungi</taxon>
        <taxon>Dikarya</taxon>
        <taxon>Basidiomycota</taxon>
        <taxon>Agaricomycotina</taxon>
        <taxon>Agaricomycetes</taxon>
        <taxon>Agaricomycetidae</taxon>
        <taxon>Agaricales</taxon>
        <taxon>Marasmiineae</taxon>
        <taxon>Mycenaceae</taxon>
        <taxon>Mycena</taxon>
    </lineage>
</organism>
<evidence type="ECO:0000313" key="1">
    <source>
        <dbReference type="EMBL" id="KAJ7044006.1"/>
    </source>
</evidence>
<dbReference type="AlphaFoldDB" id="A0AAD6TES6"/>
<dbReference type="Proteomes" id="UP001218188">
    <property type="component" value="Unassembled WGS sequence"/>
</dbReference>
<proteinExistence type="predicted"/>
<protein>
    <submittedName>
        <fullName evidence="1">Uncharacterized protein</fullName>
    </submittedName>
</protein>
<dbReference type="EMBL" id="JARJCM010000008">
    <property type="protein sequence ID" value="KAJ7044006.1"/>
    <property type="molecule type" value="Genomic_DNA"/>
</dbReference>
<evidence type="ECO:0000313" key="2">
    <source>
        <dbReference type="Proteomes" id="UP001218188"/>
    </source>
</evidence>
<sequence length="118" mass="13546">MHLPHLLIFPHLIISSHTSHSCTRPRSPHALSRSPSLSLSYHLIPHLSAHLMLLSLVSFTTHFRHFPSFYIPFPIPFPFHLPHARTHVLIPASTHHPLAFCTYTRTCCYYIAFSGLFL</sequence>
<name>A0AAD6TES6_9AGAR</name>
<keyword evidence="2" id="KW-1185">Reference proteome</keyword>
<comment type="caution">
    <text evidence="1">The sequence shown here is derived from an EMBL/GenBank/DDBJ whole genome shotgun (WGS) entry which is preliminary data.</text>
</comment>
<accession>A0AAD6TES6</accession>
<gene>
    <name evidence="1" type="ORF">C8F04DRAFT_1071285</name>
</gene>